<evidence type="ECO:0000256" key="3">
    <source>
        <dbReference type="ARBA" id="ARBA00022603"/>
    </source>
</evidence>
<name>A0A645G253_9ZZZZ</name>
<keyword evidence="9" id="KW-0520">NAD</keyword>
<keyword evidence="2" id="KW-0963">Cytoplasm</keyword>
<evidence type="ECO:0000259" key="10">
    <source>
        <dbReference type="Pfam" id="PF01134"/>
    </source>
</evidence>
<dbReference type="InterPro" id="IPR002218">
    <property type="entry name" value="MnmG-rel"/>
</dbReference>
<dbReference type="Gene3D" id="3.50.50.60">
    <property type="entry name" value="FAD/NAD(P)-binding domain"/>
    <property type="match status" value="1"/>
</dbReference>
<accession>A0A645G253</accession>
<dbReference type="EMBL" id="VSSQ01067621">
    <property type="protein sequence ID" value="MPN19980.1"/>
    <property type="molecule type" value="Genomic_DNA"/>
</dbReference>
<dbReference type="EC" id="2.1.1.74" evidence="11"/>
<evidence type="ECO:0000256" key="5">
    <source>
        <dbReference type="ARBA" id="ARBA00022679"/>
    </source>
</evidence>
<keyword evidence="6" id="KW-0819">tRNA processing</keyword>
<gene>
    <name evidence="11" type="primary">trmFO_19</name>
    <name evidence="11" type="ORF">SDC9_167355</name>
</gene>
<dbReference type="PROSITE" id="PS01281">
    <property type="entry name" value="GIDA_2"/>
    <property type="match status" value="1"/>
</dbReference>
<evidence type="ECO:0000256" key="4">
    <source>
        <dbReference type="ARBA" id="ARBA00022630"/>
    </source>
</evidence>
<dbReference type="GO" id="GO:0047151">
    <property type="term" value="F:tRNA (uracil(54)-C5)-methyltransferase activity, 5,10-methylenetetrahydrofolate-dependent"/>
    <property type="evidence" value="ECO:0007669"/>
    <property type="project" value="UniProtKB-EC"/>
</dbReference>
<keyword evidence="8" id="KW-0521">NADP</keyword>
<evidence type="ECO:0000256" key="8">
    <source>
        <dbReference type="ARBA" id="ARBA00022857"/>
    </source>
</evidence>
<keyword evidence="4" id="KW-0285">Flavoprotein</keyword>
<dbReference type="PANTHER" id="PTHR11806">
    <property type="entry name" value="GLUCOSE INHIBITED DIVISION PROTEIN A"/>
    <property type="match status" value="1"/>
</dbReference>
<protein>
    <submittedName>
        <fullName evidence="11">Methylenetetrahydrofolate--tRNA-(Uracil-5-)-methyltransferase TrmFO</fullName>
        <ecNumber evidence="11">2.1.1.74</ecNumber>
    </submittedName>
</protein>
<dbReference type="Pfam" id="PF01134">
    <property type="entry name" value="GIDA"/>
    <property type="match status" value="1"/>
</dbReference>
<dbReference type="FunFam" id="3.50.50.60:FF:000035">
    <property type="entry name" value="Methylenetetrahydrofolate--tRNA-(uracil-5-)-methyltransferase TrmFO"/>
    <property type="match status" value="1"/>
</dbReference>
<keyword evidence="7" id="KW-0274">FAD</keyword>
<keyword evidence="3 11" id="KW-0489">Methyltransferase</keyword>
<dbReference type="AlphaFoldDB" id="A0A645G253"/>
<evidence type="ECO:0000256" key="9">
    <source>
        <dbReference type="ARBA" id="ARBA00023027"/>
    </source>
</evidence>
<dbReference type="GO" id="GO:0005829">
    <property type="term" value="C:cytosol"/>
    <property type="evidence" value="ECO:0007669"/>
    <property type="project" value="TreeGrafter"/>
</dbReference>
<organism evidence="11">
    <name type="scientific">bioreactor metagenome</name>
    <dbReference type="NCBI Taxonomy" id="1076179"/>
    <lineage>
        <taxon>unclassified sequences</taxon>
        <taxon>metagenomes</taxon>
        <taxon>ecological metagenomes</taxon>
    </lineage>
</organism>
<dbReference type="GO" id="GO:0002098">
    <property type="term" value="P:tRNA wobble uridine modification"/>
    <property type="evidence" value="ECO:0007669"/>
    <property type="project" value="TreeGrafter"/>
</dbReference>
<evidence type="ECO:0000256" key="2">
    <source>
        <dbReference type="ARBA" id="ARBA00022490"/>
    </source>
</evidence>
<evidence type="ECO:0000256" key="6">
    <source>
        <dbReference type="ARBA" id="ARBA00022694"/>
    </source>
</evidence>
<sequence>MIPGLENADFVRYGVMHRNSFMNSPELLKPTYQSAKREDLFFAGQMTGVEGYVESAASGLLAGINAARLAKEEELVVFPQETAIGSMAYYITHAEGKHFQPMNANYGLFPELPERIRDKKSRYEALANRALAANEKVIAELASPIPAK</sequence>
<dbReference type="GO" id="GO:0030488">
    <property type="term" value="P:tRNA methylation"/>
    <property type="evidence" value="ECO:0007669"/>
    <property type="project" value="TreeGrafter"/>
</dbReference>
<keyword evidence="5 11" id="KW-0808">Transferase</keyword>
<dbReference type="InterPro" id="IPR036188">
    <property type="entry name" value="FAD/NAD-bd_sf"/>
</dbReference>
<dbReference type="GO" id="GO:0050660">
    <property type="term" value="F:flavin adenine dinucleotide binding"/>
    <property type="evidence" value="ECO:0007669"/>
    <property type="project" value="InterPro"/>
</dbReference>
<comment type="cofactor">
    <cofactor evidence="1">
        <name>FAD</name>
        <dbReference type="ChEBI" id="CHEBI:57692"/>
    </cofactor>
</comment>
<reference evidence="11" key="1">
    <citation type="submission" date="2019-08" db="EMBL/GenBank/DDBJ databases">
        <authorList>
            <person name="Kucharzyk K."/>
            <person name="Murdoch R.W."/>
            <person name="Higgins S."/>
            <person name="Loffler F."/>
        </authorList>
    </citation>
    <scope>NUCLEOTIDE SEQUENCE</scope>
</reference>
<evidence type="ECO:0000313" key="11">
    <source>
        <dbReference type="EMBL" id="MPN19980.1"/>
    </source>
</evidence>
<dbReference type="InterPro" id="IPR020595">
    <property type="entry name" value="MnmG-rel_CS"/>
</dbReference>
<dbReference type="InterPro" id="IPR040131">
    <property type="entry name" value="MnmG_N"/>
</dbReference>
<evidence type="ECO:0000256" key="1">
    <source>
        <dbReference type="ARBA" id="ARBA00001974"/>
    </source>
</evidence>
<comment type="caution">
    <text evidence="11">The sequence shown here is derived from an EMBL/GenBank/DDBJ whole genome shotgun (WGS) entry which is preliminary data.</text>
</comment>
<proteinExistence type="predicted"/>
<evidence type="ECO:0000256" key="7">
    <source>
        <dbReference type="ARBA" id="ARBA00022827"/>
    </source>
</evidence>
<feature type="domain" description="MnmG N-terminal" evidence="10">
    <location>
        <begin position="1"/>
        <end position="73"/>
    </location>
</feature>
<dbReference type="PANTHER" id="PTHR11806:SF2">
    <property type="entry name" value="METHYLENETETRAHYDROFOLATE--TRNA-(URACIL-5-)-METHYLTRANSFERASE TRMFO"/>
    <property type="match status" value="1"/>
</dbReference>